<evidence type="ECO:0000256" key="2">
    <source>
        <dbReference type="ARBA" id="ARBA00005689"/>
    </source>
</evidence>
<evidence type="ECO:0000256" key="8">
    <source>
        <dbReference type="ARBA" id="ARBA00048202"/>
    </source>
</evidence>
<dbReference type="SMART" id="SM01002">
    <property type="entry name" value="AlaDh_PNT_C"/>
    <property type="match status" value="1"/>
</dbReference>
<dbReference type="GO" id="GO:0006740">
    <property type="term" value="P:NADPH regeneration"/>
    <property type="evidence" value="ECO:0007669"/>
    <property type="project" value="TreeGrafter"/>
</dbReference>
<name>A0A538SQR6_UNCEI</name>
<dbReference type="SUPFAM" id="SSF51735">
    <property type="entry name" value="NAD(P)-binding Rossmann-fold domains"/>
    <property type="match status" value="1"/>
</dbReference>
<dbReference type="SMART" id="SM01003">
    <property type="entry name" value="AlaDh_PNT_N"/>
    <property type="match status" value="1"/>
</dbReference>
<feature type="domain" description="Alanine dehydrogenase/pyridine nucleotide transhydrogenase NAD(H)-binding" evidence="10">
    <location>
        <begin position="153"/>
        <end position="318"/>
    </location>
</feature>
<dbReference type="GO" id="GO:0008750">
    <property type="term" value="F:proton-translocating NAD(P)+ transhydrogenase activity"/>
    <property type="evidence" value="ECO:0007669"/>
    <property type="project" value="UniProtKB-EC"/>
</dbReference>
<gene>
    <name evidence="12" type="ORF">E6K73_00910</name>
</gene>
<dbReference type="GO" id="GO:0050661">
    <property type="term" value="F:NADP binding"/>
    <property type="evidence" value="ECO:0007669"/>
    <property type="project" value="TreeGrafter"/>
</dbReference>
<keyword evidence="7" id="KW-0520">NAD</keyword>
<keyword evidence="12" id="KW-0560">Oxidoreductase</keyword>
<evidence type="ECO:0000256" key="6">
    <source>
        <dbReference type="ARBA" id="ARBA00022967"/>
    </source>
</evidence>
<evidence type="ECO:0000256" key="5">
    <source>
        <dbReference type="ARBA" id="ARBA00022857"/>
    </source>
</evidence>
<feature type="region of interest" description="Disordered" evidence="9">
    <location>
        <begin position="373"/>
        <end position="400"/>
    </location>
</feature>
<dbReference type="CDD" id="cd05304">
    <property type="entry name" value="Rubrum_tdh"/>
    <property type="match status" value="1"/>
</dbReference>
<keyword evidence="4" id="KW-0547">Nucleotide-binding</keyword>
<comment type="caution">
    <text evidence="12">The sequence shown here is derived from an EMBL/GenBank/DDBJ whole genome shotgun (WGS) entry which is preliminary data.</text>
</comment>
<organism evidence="12 13">
    <name type="scientific">Eiseniibacteriota bacterium</name>
    <dbReference type="NCBI Taxonomy" id="2212470"/>
    <lineage>
        <taxon>Bacteria</taxon>
        <taxon>Candidatus Eiseniibacteriota</taxon>
    </lineage>
</organism>
<proteinExistence type="inferred from homology"/>
<dbReference type="InterPro" id="IPR007698">
    <property type="entry name" value="AlaDH/PNT_NAD(H)-bd"/>
</dbReference>
<comment type="function">
    <text evidence="1">The transhydrogenation between NADH and NADP is coupled to respiration and ATP hydrolysis and functions as a proton pump across the membrane.</text>
</comment>
<evidence type="ECO:0000256" key="7">
    <source>
        <dbReference type="ARBA" id="ARBA00023027"/>
    </source>
</evidence>
<reference evidence="12 13" key="1">
    <citation type="journal article" date="2019" name="Nat. Microbiol.">
        <title>Mediterranean grassland soil C-N compound turnover is dependent on rainfall and depth, and is mediated by genomically divergent microorganisms.</title>
        <authorList>
            <person name="Diamond S."/>
            <person name="Andeer P.F."/>
            <person name="Li Z."/>
            <person name="Crits-Christoph A."/>
            <person name="Burstein D."/>
            <person name="Anantharaman K."/>
            <person name="Lane K.R."/>
            <person name="Thomas B.C."/>
            <person name="Pan C."/>
            <person name="Northen T.R."/>
            <person name="Banfield J.F."/>
        </authorList>
    </citation>
    <scope>NUCLEOTIDE SEQUENCE [LARGE SCALE GENOMIC DNA]</scope>
    <source>
        <strain evidence="12">WS_3</strain>
    </source>
</reference>
<keyword evidence="6" id="KW-1278">Translocase</keyword>
<evidence type="ECO:0000256" key="4">
    <source>
        <dbReference type="ARBA" id="ARBA00022741"/>
    </source>
</evidence>
<dbReference type="EC" id="7.1.1.1" evidence="3"/>
<dbReference type="Gene3D" id="3.40.50.720">
    <property type="entry name" value="NAD(P)-binding Rossmann-like Domain"/>
    <property type="match status" value="2"/>
</dbReference>
<dbReference type="PROSITE" id="PS00837">
    <property type="entry name" value="ALADH_PNT_2"/>
    <property type="match status" value="1"/>
</dbReference>
<dbReference type="InterPro" id="IPR008143">
    <property type="entry name" value="Ala_DH/PNT_CS2"/>
</dbReference>
<evidence type="ECO:0000313" key="12">
    <source>
        <dbReference type="EMBL" id="TMQ53724.1"/>
    </source>
</evidence>
<sequence>MLRAGVVRETAPGETRVAVVPDAAAKLSQAKLEVLVEAGAGLASGHSDEAYREAHAQVLPDARAVYAGADVVLKVREPREVAGGPEAYLLREGSVLIGFLDPARNTELIARLAARQVTAFAMELVPRISRAQKMDALSSMSTVAGYKAALIGANSLGKFFPLLMTAAGTIAPAHVFVLGAGVAGLQAIATARRLGAVVEAFDVRPAARDEVKSLGAKFVALEMTDEKLVGEGGYARALTSEQEARERELIHAHVKTADLVITTAMVPGRRAPLLITEGMVRDMMPGAVIVDMGAEMGGNCELTQPGATVIAHGVTIHGPINLAATLPVHASQMYSRNISSFLLNLVKDGALALDFNDEIVRESCVTHQGRVLKGGAAPAPSDSRGVTAGALAGATAKSAT</sequence>
<dbReference type="NCBIfam" id="NF006942">
    <property type="entry name" value="PRK09424.1"/>
    <property type="match status" value="1"/>
</dbReference>
<dbReference type="InterPro" id="IPR007886">
    <property type="entry name" value="AlaDH/PNT_N"/>
</dbReference>
<dbReference type="EMBL" id="VBOT01000011">
    <property type="protein sequence ID" value="TMQ53724.1"/>
    <property type="molecule type" value="Genomic_DNA"/>
</dbReference>
<dbReference type="InterPro" id="IPR036291">
    <property type="entry name" value="NAD(P)-bd_dom_sf"/>
</dbReference>
<dbReference type="GO" id="GO:0016491">
    <property type="term" value="F:oxidoreductase activity"/>
    <property type="evidence" value="ECO:0007669"/>
    <property type="project" value="UniProtKB-KW"/>
</dbReference>
<dbReference type="AlphaFoldDB" id="A0A538SQR6"/>
<dbReference type="Pfam" id="PF01262">
    <property type="entry name" value="AlaDh_PNT_C"/>
    <property type="match status" value="1"/>
</dbReference>
<evidence type="ECO:0000313" key="13">
    <source>
        <dbReference type="Proteomes" id="UP000320184"/>
    </source>
</evidence>
<evidence type="ECO:0000256" key="3">
    <source>
        <dbReference type="ARBA" id="ARBA00012943"/>
    </source>
</evidence>
<evidence type="ECO:0000259" key="10">
    <source>
        <dbReference type="SMART" id="SM01002"/>
    </source>
</evidence>
<accession>A0A538SQR6</accession>
<feature type="compositionally biased region" description="Low complexity" evidence="9">
    <location>
        <begin position="385"/>
        <end position="400"/>
    </location>
</feature>
<feature type="domain" description="Alanine dehydrogenase/pyridine nucleotide transhydrogenase N-terminal" evidence="11">
    <location>
        <begin position="5"/>
        <end position="144"/>
    </location>
</feature>
<evidence type="ECO:0000259" key="11">
    <source>
        <dbReference type="SMART" id="SM01003"/>
    </source>
</evidence>
<dbReference type="SUPFAM" id="SSF52283">
    <property type="entry name" value="Formate/glycerate dehydrogenase catalytic domain-like"/>
    <property type="match status" value="1"/>
</dbReference>
<dbReference type="Proteomes" id="UP000320184">
    <property type="component" value="Unassembled WGS sequence"/>
</dbReference>
<evidence type="ECO:0000256" key="1">
    <source>
        <dbReference type="ARBA" id="ARBA00003943"/>
    </source>
</evidence>
<comment type="similarity">
    <text evidence="2">Belongs to the AlaDH/PNT family.</text>
</comment>
<dbReference type="Pfam" id="PF05222">
    <property type="entry name" value="AlaDh_PNT_N"/>
    <property type="match status" value="1"/>
</dbReference>
<dbReference type="PANTHER" id="PTHR10160:SF19">
    <property type="entry name" value="PROTON-TRANSLOCATING NAD(P)(+) TRANSHYDROGENASE"/>
    <property type="match status" value="1"/>
</dbReference>
<evidence type="ECO:0000256" key="9">
    <source>
        <dbReference type="SAM" id="MobiDB-lite"/>
    </source>
</evidence>
<dbReference type="GO" id="GO:0005886">
    <property type="term" value="C:plasma membrane"/>
    <property type="evidence" value="ECO:0007669"/>
    <property type="project" value="TreeGrafter"/>
</dbReference>
<comment type="catalytic activity">
    <reaction evidence="8">
        <text>NAD(+) + NADPH + H(+)(in) = NADH + NADP(+) + H(+)(out)</text>
        <dbReference type="Rhea" id="RHEA:47992"/>
        <dbReference type="ChEBI" id="CHEBI:15378"/>
        <dbReference type="ChEBI" id="CHEBI:57540"/>
        <dbReference type="ChEBI" id="CHEBI:57783"/>
        <dbReference type="ChEBI" id="CHEBI:57945"/>
        <dbReference type="ChEBI" id="CHEBI:58349"/>
        <dbReference type="EC" id="7.1.1.1"/>
    </reaction>
</comment>
<dbReference type="PANTHER" id="PTHR10160">
    <property type="entry name" value="NAD(P) TRANSHYDROGENASE"/>
    <property type="match status" value="1"/>
</dbReference>
<keyword evidence="5" id="KW-0521">NADP</keyword>
<protein>
    <recommendedName>
        <fullName evidence="3">proton-translocating NAD(P)(+) transhydrogenase</fullName>
        <ecNumber evidence="3">7.1.1.1</ecNumber>
    </recommendedName>
</protein>